<evidence type="ECO:0000256" key="1">
    <source>
        <dbReference type="ARBA" id="ARBA00022574"/>
    </source>
</evidence>
<keyword evidence="5" id="KW-1185">Reference proteome</keyword>
<organism evidence="4 5">
    <name type="scientific">Holothuria leucospilota</name>
    <name type="common">Black long sea cucumber</name>
    <name type="synonym">Mertensiothuria leucospilota</name>
    <dbReference type="NCBI Taxonomy" id="206669"/>
    <lineage>
        <taxon>Eukaryota</taxon>
        <taxon>Metazoa</taxon>
        <taxon>Echinodermata</taxon>
        <taxon>Eleutherozoa</taxon>
        <taxon>Echinozoa</taxon>
        <taxon>Holothuroidea</taxon>
        <taxon>Aspidochirotacea</taxon>
        <taxon>Aspidochirotida</taxon>
        <taxon>Holothuriidae</taxon>
        <taxon>Holothuria</taxon>
    </lineage>
</organism>
<dbReference type="EMBL" id="JAIZAY010000002">
    <property type="protein sequence ID" value="KAJ8046652.1"/>
    <property type="molecule type" value="Genomic_DNA"/>
</dbReference>
<dbReference type="Pfam" id="PF25469">
    <property type="entry name" value="WHD_NWD1"/>
    <property type="match status" value="1"/>
</dbReference>
<dbReference type="InterPro" id="IPR007111">
    <property type="entry name" value="NACHT_NTPase"/>
</dbReference>
<gene>
    <name evidence="4" type="ORF">HOLleu_05406</name>
</gene>
<comment type="caution">
    <text evidence="4">The sequence shown here is derived from an EMBL/GenBank/DDBJ whole genome shotgun (WGS) entry which is preliminary data.</text>
</comment>
<reference evidence="4" key="1">
    <citation type="submission" date="2021-10" db="EMBL/GenBank/DDBJ databases">
        <title>Tropical sea cucumber genome reveals ecological adaptation and Cuvierian tubules defense mechanism.</title>
        <authorList>
            <person name="Chen T."/>
        </authorList>
    </citation>
    <scope>NUCLEOTIDE SEQUENCE</scope>
    <source>
        <strain evidence="4">Nanhai2018</strain>
        <tissue evidence="4">Muscle</tissue>
    </source>
</reference>
<sequence length="856" mass="98105">MAVDVKRQLLKGSLTAVPKLPSKVIRIFMSSTFGDMSAERNVIGEAEPELSQWCRKQGLDFQLVDMRWGVKDEATTDHMTTFLCLQEIKKCQDISLGPNFMFLLGQRYGYRPIPAKILSSEFQVLLEYIVEESSLKLVNDWYLLDENSIPSEHVLQSVTDDWHSVSSKLAVVLRTAAAEAVKAGKLTAEEKKKYFSSVTEQEIEAALGVKDPELHCFGFIREIEDLYDHTGDKDSVSITYFDADEDGAPIEEVKFQLDELKNCYLASHLPERNIISLVTHWQEPGIVRDVHEYQSYFQTLKDNFIANVKALTVEALKRQDPSDVAEDPLLLEVIHHADFCLKRCAIFHGCDDTIQQIVDKVCMDTASKPLVIHGPSGSGKTSVMAKVAAKIKADMRESVNVVIRFLGTSSSSSSILQVFQSLVEQICVLYDLPLPDHSTLNNYDNLISYFPRLLKNVANLVERGSLLILLDSIDQLESTFRAYTCKWLPRVCPQNVQIIVSTISDMLGVLEWLKEILNEESCFIGMKPLPEVTGIDILHHSMKDVHRKVTVDQFNILKNAFNKCPQPLFLKLLFDEAKRWKSYTVVSEEQLAVRVDEAIWKLFERLERQFGVTLVSHALGYITASRNGLTSEELLHVLSLDDEVLDEIYQYWPPPDPTEVAVPNLIWARLKFELEEYLVERQAEGKTVLVLYHRQFTMAATERYIKDPVSFRSHHQVLAEFFSGKWASEEKELHLTQQDQTLNPFRKVPSQPLRFESEYNRRKLRQLPYHMTLSGTEFHGDLCKYIYGNFDFLDTYIKAFSTQQLIEEISFSLMSMDDSSNLKSQVMLLRDTLRYRTLQSGLNKNFQKDLPVNDHY</sequence>
<evidence type="ECO:0000259" key="3">
    <source>
        <dbReference type="PROSITE" id="PS50837"/>
    </source>
</evidence>
<dbReference type="PROSITE" id="PS50837">
    <property type="entry name" value="NACHT"/>
    <property type="match status" value="1"/>
</dbReference>
<dbReference type="AlphaFoldDB" id="A0A9Q1CJK1"/>
<proteinExistence type="predicted"/>
<dbReference type="PANTHER" id="PTHR19871:SF14">
    <property type="entry name" value="DUF4062 DOMAIN-CONTAINING PROTEIN"/>
    <property type="match status" value="1"/>
</dbReference>
<feature type="domain" description="NACHT" evidence="3">
    <location>
        <begin position="368"/>
        <end position="476"/>
    </location>
</feature>
<keyword evidence="2" id="KW-0677">Repeat</keyword>
<dbReference type="SUPFAM" id="SSF52540">
    <property type="entry name" value="P-loop containing nucleoside triphosphate hydrolases"/>
    <property type="match status" value="1"/>
</dbReference>
<dbReference type="PANTHER" id="PTHR19871">
    <property type="entry name" value="BETA TRANSDUCIN-RELATED PROTEIN"/>
    <property type="match status" value="1"/>
</dbReference>
<dbReference type="Pfam" id="PF05729">
    <property type="entry name" value="NACHT"/>
    <property type="match status" value="1"/>
</dbReference>
<accession>A0A9Q1CJK1</accession>
<evidence type="ECO:0000256" key="2">
    <source>
        <dbReference type="ARBA" id="ARBA00022737"/>
    </source>
</evidence>
<keyword evidence="1" id="KW-0853">WD repeat</keyword>
<dbReference type="InterPro" id="IPR052752">
    <property type="entry name" value="NACHT-WD_repeat"/>
</dbReference>
<dbReference type="InterPro" id="IPR057588">
    <property type="entry name" value="NWD1/2-like_WH"/>
</dbReference>
<dbReference type="InterPro" id="IPR027417">
    <property type="entry name" value="P-loop_NTPase"/>
</dbReference>
<dbReference type="Gene3D" id="3.40.50.300">
    <property type="entry name" value="P-loop containing nucleotide triphosphate hydrolases"/>
    <property type="match status" value="1"/>
</dbReference>
<dbReference type="OrthoDB" id="2325716at2759"/>
<name>A0A9Q1CJK1_HOLLE</name>
<dbReference type="InterPro" id="IPR025139">
    <property type="entry name" value="DUF4062"/>
</dbReference>
<protein>
    <submittedName>
        <fullName evidence="4">NACHT domain- and WD repeat-containing protein 1</fullName>
    </submittedName>
</protein>
<dbReference type="Pfam" id="PF13271">
    <property type="entry name" value="DUF4062"/>
    <property type="match status" value="1"/>
</dbReference>
<dbReference type="Proteomes" id="UP001152320">
    <property type="component" value="Chromosome 2"/>
</dbReference>
<evidence type="ECO:0000313" key="5">
    <source>
        <dbReference type="Proteomes" id="UP001152320"/>
    </source>
</evidence>
<evidence type="ECO:0000313" key="4">
    <source>
        <dbReference type="EMBL" id="KAJ8046652.1"/>
    </source>
</evidence>